<evidence type="ECO:0000256" key="5">
    <source>
        <dbReference type="ARBA" id="ARBA00022967"/>
    </source>
</evidence>
<evidence type="ECO:0000256" key="7">
    <source>
        <dbReference type="ARBA" id="ARBA00022989"/>
    </source>
</evidence>
<keyword evidence="5 9" id="KW-1278">Translocase</keyword>
<protein>
    <recommendedName>
        <fullName evidence="9">Ion-translocating oxidoreductase complex subunit E</fullName>
        <ecNumber evidence="9">7.-.-.-</ecNumber>
    </recommendedName>
    <alternativeName>
        <fullName evidence="9">Rnf electron transport complex subunit E</fullName>
    </alternativeName>
</protein>
<comment type="subcellular location">
    <subcellularLocation>
        <location evidence="9">Cell inner membrane</location>
        <topology evidence="9">Multi-pass membrane protein</topology>
    </subcellularLocation>
    <subcellularLocation>
        <location evidence="1">Endomembrane system</location>
        <topology evidence="1">Multi-pass membrane protein</topology>
    </subcellularLocation>
</comment>
<dbReference type="InterPro" id="IPR010968">
    <property type="entry name" value="RnfE"/>
</dbReference>
<evidence type="ECO:0000256" key="9">
    <source>
        <dbReference type="HAMAP-Rule" id="MF_00478"/>
    </source>
</evidence>
<feature type="transmembrane region" description="Helical" evidence="9">
    <location>
        <begin position="224"/>
        <end position="243"/>
    </location>
</feature>
<keyword evidence="8 9" id="KW-0472">Membrane</keyword>
<organism evidence="10 11">
    <name type="scientific">Colwellia echini</name>
    <dbReference type="NCBI Taxonomy" id="1982103"/>
    <lineage>
        <taxon>Bacteria</taxon>
        <taxon>Pseudomonadati</taxon>
        <taxon>Pseudomonadota</taxon>
        <taxon>Gammaproteobacteria</taxon>
        <taxon>Alteromonadales</taxon>
        <taxon>Colwelliaceae</taxon>
        <taxon>Colwellia</taxon>
    </lineage>
</organism>
<keyword evidence="11" id="KW-1185">Reference proteome</keyword>
<keyword evidence="2 9" id="KW-0813">Transport</keyword>
<evidence type="ECO:0000256" key="4">
    <source>
        <dbReference type="ARBA" id="ARBA00022692"/>
    </source>
</evidence>
<dbReference type="EC" id="7.-.-.-" evidence="9"/>
<dbReference type="PANTHER" id="PTHR30586:SF0">
    <property type="entry name" value="ION-TRANSLOCATING OXIDOREDUCTASE COMPLEX SUBUNIT E"/>
    <property type="match status" value="1"/>
</dbReference>
<evidence type="ECO:0000256" key="3">
    <source>
        <dbReference type="ARBA" id="ARBA00022519"/>
    </source>
</evidence>
<evidence type="ECO:0000256" key="2">
    <source>
        <dbReference type="ARBA" id="ARBA00022448"/>
    </source>
</evidence>
<keyword evidence="4 9" id="KW-0812">Transmembrane</keyword>
<dbReference type="InterPro" id="IPR003667">
    <property type="entry name" value="NqrDE/RnfAE"/>
</dbReference>
<dbReference type="Proteomes" id="UP000815846">
    <property type="component" value="Unassembled WGS sequence"/>
</dbReference>
<evidence type="ECO:0000313" key="10">
    <source>
        <dbReference type="EMBL" id="TYK64919.1"/>
    </source>
</evidence>
<feature type="transmembrane region" description="Helical" evidence="9">
    <location>
        <begin position="168"/>
        <end position="189"/>
    </location>
</feature>
<feature type="transmembrane region" description="Helical" evidence="9">
    <location>
        <begin position="79"/>
        <end position="100"/>
    </location>
</feature>
<comment type="similarity">
    <text evidence="9">Belongs to the NqrDE/RnfAE family.</text>
</comment>
<feature type="transmembrane region" description="Helical" evidence="9">
    <location>
        <begin position="134"/>
        <end position="156"/>
    </location>
</feature>
<comment type="caution">
    <text evidence="10">The sequence shown here is derived from an EMBL/GenBank/DDBJ whole genome shotgun (WGS) entry which is preliminary data.</text>
</comment>
<dbReference type="NCBIfam" id="TIGR01948">
    <property type="entry name" value="rnfE"/>
    <property type="match status" value="1"/>
</dbReference>
<dbReference type="PANTHER" id="PTHR30586">
    <property type="entry name" value="ELECTRON TRANSPORT COMPLEX PROTEIN RNFE"/>
    <property type="match status" value="1"/>
</dbReference>
<keyword evidence="7 9" id="KW-1133">Transmembrane helix</keyword>
<evidence type="ECO:0000256" key="8">
    <source>
        <dbReference type="ARBA" id="ARBA00023136"/>
    </source>
</evidence>
<gene>
    <name evidence="9" type="primary">rnfE</name>
    <name evidence="10" type="ORF">CWS31_013210</name>
</gene>
<proteinExistence type="inferred from homology"/>
<sequence>MSNNIAPQSTNSDINTEQVNDTIAADAAQEAARKAELKLAAKAEYKELAIQGLWKNNPGLVQLLGLCPLLAVTSTVTNALGLGLATLLVLICSNITVSAIRHWVPKDIRIPIFVLIIAAFVTCVQLLMNAFTYGIYQSLGIFLPLIVTNCAIIGRAEAYASKNPVKQAAFDGLMMGLGFALILILLGVIREILGQGTLFDGAELLLGDWASGLKIQVMQLDTQFLLAILPPGAFIAMGILIALKNAIDSHIKAKQAVKGEKVIERVRVNFDS</sequence>
<reference evidence="10 11" key="1">
    <citation type="submission" date="2019-08" db="EMBL/GenBank/DDBJ databases">
        <title>Microbe sample from Colwellia echini.</title>
        <authorList>
            <person name="Christiansen L."/>
            <person name="Pathiraja D."/>
            <person name="Schultz-Johansen M."/>
            <person name="Choi I.-G."/>
            <person name="Stougaard P."/>
        </authorList>
    </citation>
    <scope>NUCLEOTIDE SEQUENCE [LARGE SCALE GENOMIC DNA]</scope>
    <source>
        <strain evidence="10 11">A3</strain>
    </source>
</reference>
<evidence type="ECO:0000256" key="1">
    <source>
        <dbReference type="ARBA" id="ARBA00004127"/>
    </source>
</evidence>
<dbReference type="Pfam" id="PF02508">
    <property type="entry name" value="Rnf-Nqr"/>
    <property type="match status" value="1"/>
</dbReference>
<evidence type="ECO:0000256" key="6">
    <source>
        <dbReference type="ARBA" id="ARBA00022982"/>
    </source>
</evidence>
<dbReference type="HAMAP" id="MF_00478">
    <property type="entry name" value="RsxE_RnfE"/>
    <property type="match status" value="1"/>
</dbReference>
<dbReference type="EMBL" id="PJAI02000016">
    <property type="protein sequence ID" value="TYK64919.1"/>
    <property type="molecule type" value="Genomic_DNA"/>
</dbReference>
<feature type="transmembrane region" description="Helical" evidence="9">
    <location>
        <begin position="112"/>
        <end position="128"/>
    </location>
</feature>
<keyword evidence="9" id="KW-1003">Cell membrane</keyword>
<dbReference type="RefSeq" id="WP_101342721.1">
    <property type="nucleotide sequence ID" value="NZ_PJAI02000016.1"/>
</dbReference>
<name>A0ABY3MUQ2_9GAMM</name>
<keyword evidence="3 9" id="KW-0997">Cell inner membrane</keyword>
<comment type="function">
    <text evidence="9">Part of a membrane-bound complex that couples electron transfer with translocation of ions across the membrane.</text>
</comment>
<evidence type="ECO:0000313" key="11">
    <source>
        <dbReference type="Proteomes" id="UP000815846"/>
    </source>
</evidence>
<accession>A0ABY3MUQ2</accession>
<keyword evidence="6 9" id="KW-0249">Electron transport</keyword>
<comment type="subunit">
    <text evidence="9">The complex is composed of six subunits: RnfA, RnfB, RnfC, RnfD, RnfE and RnfG.</text>
</comment>
<dbReference type="NCBIfam" id="NF009070">
    <property type="entry name" value="PRK12405.1"/>
    <property type="match status" value="1"/>
</dbReference>